<feature type="compositionally biased region" description="Basic and acidic residues" evidence="1">
    <location>
        <begin position="13"/>
        <end position="24"/>
    </location>
</feature>
<feature type="region of interest" description="Disordered" evidence="1">
    <location>
        <begin position="1"/>
        <end position="41"/>
    </location>
</feature>
<dbReference type="EMBL" id="LR797072">
    <property type="protein sequence ID" value="CAB4184485.1"/>
    <property type="molecule type" value="Genomic_DNA"/>
</dbReference>
<evidence type="ECO:0000313" key="4">
    <source>
        <dbReference type="EMBL" id="CAB5229965.1"/>
    </source>
</evidence>
<feature type="compositionally biased region" description="Basic and acidic residues" evidence="1">
    <location>
        <begin position="580"/>
        <end position="594"/>
    </location>
</feature>
<organism evidence="4">
    <name type="scientific">uncultured Caudovirales phage</name>
    <dbReference type="NCBI Taxonomy" id="2100421"/>
    <lineage>
        <taxon>Viruses</taxon>
        <taxon>Duplodnaviria</taxon>
        <taxon>Heunggongvirae</taxon>
        <taxon>Uroviricota</taxon>
        <taxon>Caudoviricetes</taxon>
        <taxon>Peduoviridae</taxon>
        <taxon>Maltschvirus</taxon>
        <taxon>Maltschvirus maltsch</taxon>
    </lineage>
</organism>
<accession>A0A6J7XGB1</accession>
<sequence>MRLSEIEASSQEAPKEPSVKKESVRLSQLPASEETSEFETARKAGEKYFPKTPLPQILAPTVAAGAGELVKGAGSALELVAPETGKKVREYGRGFVSGVQKGQPLGGFAGQIGSYAIPFTAAQKGVQALRGGQAATSSLGRAAEFGAAGGAAGFTTTHGSTEERTLAGALGGLGAGGFSIAFDVATKGLKYVSDTLRKAYGGDVKRLTEDLRNYATKRSGHEADLAKTLADQAERQVGQAGVKAGEAESRAAVAETAAGRQARAVGTEYGRLPGVATKEEAGRMKPIPASEESVGDRIRTAVDSVYSRLKEVRNTNAEKNKAAAFGEALAKEKSGLRVDETDSFKTAIKAIDDALINPETKLANVPVQEVRNQLTQVKTALQGRQVDPTTGIVVGKPVSFEGLELMRRNLNDRAYGLPAEGFDAIGQQQAGKLAKSIEGIMEEFSPSIRTFLSQYKKDSAPLQIFKTKTGKIFEEQLPGVKGYAKVPSENIPDRVFKNREGYQGLIEALGNNRQLAEAEAKRYFVSQMEKLAGDPKKLEGFIRDNRTMLNLTNARPVVEGYLAQARTLTGREAAGTARAGAERKTAEQLRKTTADPKQAQLAQEFEKLQSDFITARTPSEVARLYESLATKLLRDKSIDSNQYQAMSLEANKILNTISDSEEAKRNILGAAWRAFAGTGAPGAAVFTAIKSQGKR</sequence>
<feature type="region of interest" description="Disordered" evidence="1">
    <location>
        <begin position="573"/>
        <end position="596"/>
    </location>
</feature>
<dbReference type="EMBL" id="LR797484">
    <property type="protein sequence ID" value="CAB4219766.1"/>
    <property type="molecule type" value="Genomic_DNA"/>
</dbReference>
<evidence type="ECO:0000313" key="3">
    <source>
        <dbReference type="EMBL" id="CAB4219766.1"/>
    </source>
</evidence>
<dbReference type="EMBL" id="LR798404">
    <property type="protein sequence ID" value="CAB5229965.1"/>
    <property type="molecule type" value="Genomic_DNA"/>
</dbReference>
<gene>
    <name evidence="2" type="ORF">UFOVP1113_10</name>
    <name evidence="4" type="ORF">UFOVP1563_44</name>
    <name evidence="3" type="ORF">UFOVP1627_26</name>
</gene>
<evidence type="ECO:0000313" key="2">
    <source>
        <dbReference type="EMBL" id="CAB4184485.1"/>
    </source>
</evidence>
<reference evidence="4" key="1">
    <citation type="submission" date="2020-05" db="EMBL/GenBank/DDBJ databases">
        <authorList>
            <person name="Chiriac C."/>
            <person name="Salcher M."/>
            <person name="Ghai R."/>
            <person name="Kavagutti S V."/>
        </authorList>
    </citation>
    <scope>NUCLEOTIDE SEQUENCE</scope>
</reference>
<name>A0A6J7XGB1_9CAUD</name>
<evidence type="ECO:0000256" key="1">
    <source>
        <dbReference type="SAM" id="MobiDB-lite"/>
    </source>
</evidence>
<proteinExistence type="predicted"/>
<protein>
    <submittedName>
        <fullName evidence="4">Uncharacterized protein</fullName>
    </submittedName>
</protein>